<dbReference type="STRING" id="91626.A0A0C9MQ12"/>
<feature type="region of interest" description="Disordered" evidence="4">
    <location>
        <begin position="785"/>
        <end position="874"/>
    </location>
</feature>
<feature type="compositionally biased region" description="Polar residues" evidence="4">
    <location>
        <begin position="832"/>
        <end position="872"/>
    </location>
</feature>
<dbReference type="EMBL" id="DF836378">
    <property type="protein sequence ID" value="GAN05367.1"/>
    <property type="molecule type" value="Genomic_DNA"/>
</dbReference>
<comment type="similarity">
    <text evidence="1 3">Belongs to the ATG13 family. Fungi subfamily.</text>
</comment>
<feature type="compositionally biased region" description="Acidic residues" evidence="4">
    <location>
        <begin position="718"/>
        <end position="729"/>
    </location>
</feature>
<keyword evidence="2 3" id="KW-0072">Autophagy</keyword>
<keyword evidence="7" id="KW-1185">Reference proteome</keyword>
<feature type="region of interest" description="Disordered" evidence="4">
    <location>
        <begin position="992"/>
        <end position="1036"/>
    </location>
</feature>
<evidence type="ECO:0000256" key="3">
    <source>
        <dbReference type="RuleBase" id="RU361214"/>
    </source>
</evidence>
<evidence type="ECO:0000256" key="1">
    <source>
        <dbReference type="ARBA" id="ARBA00005246"/>
    </source>
</evidence>
<feature type="compositionally biased region" description="Low complexity" evidence="4">
    <location>
        <begin position="1001"/>
        <end position="1026"/>
    </location>
</feature>
<feature type="region of interest" description="Disordered" evidence="4">
    <location>
        <begin position="1"/>
        <end position="27"/>
    </location>
</feature>
<dbReference type="Pfam" id="PF10033">
    <property type="entry name" value="ATG13"/>
    <property type="match status" value="1"/>
</dbReference>
<feature type="compositionally biased region" description="Low complexity" evidence="4">
    <location>
        <begin position="813"/>
        <end position="823"/>
    </location>
</feature>
<evidence type="ECO:0000256" key="4">
    <source>
        <dbReference type="SAM" id="MobiDB-lite"/>
    </source>
</evidence>
<feature type="compositionally biased region" description="Polar residues" evidence="4">
    <location>
        <begin position="475"/>
        <end position="496"/>
    </location>
</feature>
<dbReference type="PANTHER" id="PTHR13430">
    <property type="match status" value="1"/>
</dbReference>
<evidence type="ECO:0000256" key="2">
    <source>
        <dbReference type="ARBA" id="ARBA00023006"/>
    </source>
</evidence>
<dbReference type="GO" id="GO:0000407">
    <property type="term" value="C:phagophore assembly site"/>
    <property type="evidence" value="ECO:0007669"/>
    <property type="project" value="TreeGrafter"/>
</dbReference>
<gene>
    <name evidence="6" type="ORF">MAM1_0089c04837</name>
</gene>
<dbReference type="AlphaFoldDB" id="A0A0C9MQ12"/>
<feature type="compositionally biased region" description="Polar residues" evidence="4">
    <location>
        <begin position="370"/>
        <end position="415"/>
    </location>
</feature>
<dbReference type="InterPro" id="IPR040182">
    <property type="entry name" value="ATG13"/>
</dbReference>
<feature type="compositionally biased region" description="Low complexity" evidence="4">
    <location>
        <begin position="559"/>
        <end position="569"/>
    </location>
</feature>
<feature type="compositionally biased region" description="Low complexity" evidence="4">
    <location>
        <begin position="633"/>
        <end position="659"/>
    </location>
</feature>
<dbReference type="GO" id="GO:0000423">
    <property type="term" value="P:mitophagy"/>
    <property type="evidence" value="ECO:0007669"/>
    <property type="project" value="TreeGrafter"/>
</dbReference>
<feature type="region of interest" description="Disordered" evidence="4">
    <location>
        <begin position="556"/>
        <end position="579"/>
    </location>
</feature>
<dbReference type="InterPro" id="IPR018731">
    <property type="entry name" value="Atg13_N"/>
</dbReference>
<feature type="compositionally biased region" description="Low complexity" evidence="4">
    <location>
        <begin position="423"/>
        <end position="434"/>
    </location>
</feature>
<feature type="compositionally biased region" description="Polar residues" evidence="4">
    <location>
        <begin position="746"/>
        <end position="765"/>
    </location>
</feature>
<feature type="compositionally biased region" description="Low complexity" evidence="4">
    <location>
        <begin position="940"/>
        <end position="956"/>
    </location>
</feature>
<evidence type="ECO:0000313" key="7">
    <source>
        <dbReference type="Proteomes" id="UP000053815"/>
    </source>
</evidence>
<sequence length="1036" mass="113385">MTSYNQQQQQQSPAAPSGPSTSSTSTRNSKLDQIIQNFYTKTAQIIIQARCTPSHDVRYGKSANLRGSTTAKKMNKWFNVATEDVELLREDLKYWRTIAVQSTEDMEPPPMILDIYLDTSKLSQNQSLVVADDNLRWGCVELKTADAHHIDRILIESWELTLKHPFPEYAVDLPNLYKRSIVFFRSLHSLTRLLPSYDLYRKLHKSNDATNSLSIGYRLATSSGHRKSTEISLDTPIVESDARKQTKLYEFNDIVTPIGTFKLNVNYRRNCDFRIEDAERDLSAQFIDMDEQFFTPTMAKYQQQQQQQGKQKQKQQQQQDADDYFRSPTVATTTTATRPVSMFTQSTQQASLESKLENAMKHADDDYRPSSLTSMSRHPTDTSTTTARPFSSSSRNPYAESPSTSSVAGTPSSRRASAPFAVSPFKSPFLSSSPQAESIFSGAGSGGSTRHFSSTVSSDRSRPVDSGSFGRKIEFSSSFDKYKSSPTNRTTTATGDSPSSASMMRRWSRASDHSSINIKSEHDDDGDDDDDLARFVKFVGSNQELRLFQDQRSNSATQMLSSASDSASSAGGGGSSMMMGASMSKKAALSHFQSLRDTHNSLSDSLTSSMLIGNASASSVGGGGAAGIGGVGSASASSQQHDPVTGISPVSSTSSTGRSYQPIIPSPLHAEQRSTSPVHIPRSFPQLRSLTNPHNALRLARLNPGEGPHHHSHQQHEENDDDENNDEEDGYHYDRHLRHQSRRGDTSASSSYGSGNNDLSAFSTYPQDHHHQHLNMLRNTAAATTGHTGGRAIGTPDPYDRPGSRDTSNGHPQQQQQQQQQQQRSEHARSIAGSNRYQMQRSQHNMGSSDNSLMQDNANASSGPSRANNSSLMDDDDSLVFKMSELECEGPPPAPAPASAPLSPSFTTPMSSTTPSPSNNNNSSSKQRDLFRYKTSGGNTAHVFSSHSSSSSVATSPTNATNNRVNEHFLELTPTPLSPPLLHRLQNISMSTVTEEEERNSGLLSTSGSSNKSDTNTPTSNPATATKPSHLSFDGW</sequence>
<organism evidence="6">
    <name type="scientific">Mucor ambiguus</name>
    <dbReference type="NCBI Taxonomy" id="91626"/>
    <lineage>
        <taxon>Eukaryota</taxon>
        <taxon>Fungi</taxon>
        <taxon>Fungi incertae sedis</taxon>
        <taxon>Mucoromycota</taxon>
        <taxon>Mucoromycotina</taxon>
        <taxon>Mucoromycetes</taxon>
        <taxon>Mucorales</taxon>
        <taxon>Mucorineae</taxon>
        <taxon>Mucoraceae</taxon>
        <taxon>Mucor</taxon>
    </lineage>
</organism>
<accession>A0A0C9MQ12</accession>
<evidence type="ECO:0000259" key="5">
    <source>
        <dbReference type="Pfam" id="PF10033"/>
    </source>
</evidence>
<feature type="compositionally biased region" description="Low complexity" evidence="4">
    <location>
        <begin position="899"/>
        <end position="925"/>
    </location>
</feature>
<protein>
    <recommendedName>
        <fullName evidence="3">Autophagy-related protein 13</fullName>
    </recommendedName>
</protein>
<name>A0A0C9MQ12_9FUNG</name>
<feature type="domain" description="Autophagy-related protein 13 N-terminal" evidence="5">
    <location>
        <begin position="35"/>
        <end position="273"/>
    </location>
</feature>
<feature type="region of interest" description="Disordered" evidence="4">
    <location>
        <begin position="299"/>
        <end position="529"/>
    </location>
</feature>
<dbReference type="GO" id="GO:0034727">
    <property type="term" value="P:piecemeal microautophagy of the nucleus"/>
    <property type="evidence" value="ECO:0007669"/>
    <property type="project" value="TreeGrafter"/>
</dbReference>
<dbReference type="OrthoDB" id="70161at2759"/>
<dbReference type="Gene3D" id="3.30.900.10">
    <property type="entry name" value="HORMA domain"/>
    <property type="match status" value="1"/>
</dbReference>
<dbReference type="GO" id="GO:0034497">
    <property type="term" value="P:protein localization to phagophore assembly site"/>
    <property type="evidence" value="ECO:0007669"/>
    <property type="project" value="TreeGrafter"/>
</dbReference>
<dbReference type="PANTHER" id="PTHR13430:SF4">
    <property type="entry name" value="AUTOPHAGY-RELATED PROTEIN 13"/>
    <property type="match status" value="1"/>
</dbReference>
<feature type="compositionally biased region" description="Polar residues" evidence="4">
    <location>
        <begin position="448"/>
        <end position="458"/>
    </location>
</feature>
<dbReference type="InterPro" id="IPR036570">
    <property type="entry name" value="HORMA_dom_sf"/>
</dbReference>
<feature type="compositionally biased region" description="Polar residues" evidence="4">
    <location>
        <begin position="342"/>
        <end position="352"/>
    </location>
</feature>
<dbReference type="Proteomes" id="UP000053815">
    <property type="component" value="Unassembled WGS sequence"/>
</dbReference>
<feature type="region of interest" description="Disordered" evidence="4">
    <location>
        <begin position="629"/>
        <end position="765"/>
    </location>
</feature>
<dbReference type="GO" id="GO:1990316">
    <property type="term" value="C:Atg1/ULK1 kinase complex"/>
    <property type="evidence" value="ECO:0007669"/>
    <property type="project" value="InterPro"/>
</dbReference>
<reference evidence="6" key="1">
    <citation type="submission" date="2014-09" db="EMBL/GenBank/DDBJ databases">
        <title>Draft genome sequence of an oleaginous Mucoromycotina fungus Mucor ambiguus NBRC6742.</title>
        <authorList>
            <person name="Takeda I."/>
            <person name="Yamane N."/>
            <person name="Morita T."/>
            <person name="Tamano K."/>
            <person name="Machida M."/>
            <person name="Baker S."/>
            <person name="Koike H."/>
        </authorList>
    </citation>
    <scope>NUCLEOTIDE SEQUENCE</scope>
    <source>
        <strain evidence="6">NBRC 6742</strain>
    </source>
</reference>
<evidence type="ECO:0000313" key="6">
    <source>
        <dbReference type="EMBL" id="GAN05367.1"/>
    </source>
</evidence>
<feature type="region of interest" description="Disordered" evidence="4">
    <location>
        <begin position="886"/>
        <end position="961"/>
    </location>
</feature>
<feature type="compositionally biased region" description="Low complexity" evidence="4">
    <location>
        <begin position="326"/>
        <end position="341"/>
    </location>
</feature>
<feature type="compositionally biased region" description="Low complexity" evidence="4">
    <location>
        <begin position="302"/>
        <end position="319"/>
    </location>
</feature>
<feature type="compositionally biased region" description="Low complexity" evidence="4">
    <location>
        <begin position="1"/>
        <end position="26"/>
    </location>
</feature>
<feature type="compositionally biased region" description="Basic and acidic residues" evidence="4">
    <location>
        <begin position="354"/>
        <end position="368"/>
    </location>
</feature>
<dbReference type="GO" id="GO:0005829">
    <property type="term" value="C:cytosol"/>
    <property type="evidence" value="ECO:0007669"/>
    <property type="project" value="TreeGrafter"/>
</dbReference>
<proteinExistence type="inferred from homology"/>